<gene>
    <name evidence="1" type="ORF">E5329_13705</name>
</gene>
<keyword evidence="1" id="KW-0378">Hydrolase</keyword>
<reference evidence="1" key="1">
    <citation type="submission" date="2019-04" db="EMBL/GenBank/DDBJ databases">
        <title>Microbes associate with the intestines of laboratory mice.</title>
        <authorList>
            <person name="Navarre W."/>
            <person name="Wong E."/>
            <person name="Huang K."/>
            <person name="Tropini C."/>
            <person name="Ng K."/>
            <person name="Yu B."/>
        </authorList>
    </citation>
    <scope>NUCLEOTIDE SEQUENCE</scope>
    <source>
        <strain evidence="1">NM01_1-7b</strain>
    </source>
</reference>
<evidence type="ECO:0000313" key="2">
    <source>
        <dbReference type="Proteomes" id="UP000304953"/>
    </source>
</evidence>
<comment type="caution">
    <text evidence="1">The sequence shown here is derived from an EMBL/GenBank/DDBJ whole genome shotgun (WGS) entry which is preliminary data.</text>
</comment>
<protein>
    <submittedName>
        <fullName evidence="1">HNH endonuclease</fullName>
    </submittedName>
</protein>
<name>A0AC61RVA8_9FIRM</name>
<organism evidence="1 2">
    <name type="scientific">Petralouisia muris</name>
    <dbReference type="NCBI Taxonomy" id="3032872"/>
    <lineage>
        <taxon>Bacteria</taxon>
        <taxon>Bacillati</taxon>
        <taxon>Bacillota</taxon>
        <taxon>Clostridia</taxon>
        <taxon>Lachnospirales</taxon>
        <taxon>Lachnospiraceae</taxon>
        <taxon>Petralouisia</taxon>
    </lineage>
</organism>
<dbReference type="Proteomes" id="UP000304953">
    <property type="component" value="Unassembled WGS sequence"/>
</dbReference>
<keyword evidence="1" id="KW-0540">Nuclease</keyword>
<keyword evidence="1" id="KW-0255">Endonuclease</keyword>
<dbReference type="EMBL" id="SRYA01000026">
    <property type="protein sequence ID" value="TGY95629.1"/>
    <property type="molecule type" value="Genomic_DNA"/>
</dbReference>
<evidence type="ECO:0000313" key="1">
    <source>
        <dbReference type="EMBL" id="TGY95629.1"/>
    </source>
</evidence>
<sequence length="136" mass="15270">MKEYAKSFYQSDAWKKARQTAIKRANGLCERCRAAGRFVPGVIVHHKKYITPGNIHDARVTLALDNLELVCEDCHNKEHKAKHAARYRFDGNGNLLPPPGEKERVRPPVGRILEGTEEPREIPQKNSAGSHAYEGG</sequence>
<keyword evidence="2" id="KW-1185">Reference proteome</keyword>
<proteinExistence type="predicted"/>
<accession>A0AC61RVA8</accession>